<dbReference type="Pfam" id="PF06259">
    <property type="entry name" value="Abhydrolase_8"/>
    <property type="match status" value="1"/>
</dbReference>
<organism evidence="3 4">
    <name type="scientific">Lapillicoccus jejuensis</name>
    <dbReference type="NCBI Taxonomy" id="402171"/>
    <lineage>
        <taxon>Bacteria</taxon>
        <taxon>Bacillati</taxon>
        <taxon>Actinomycetota</taxon>
        <taxon>Actinomycetes</taxon>
        <taxon>Micrococcales</taxon>
        <taxon>Intrasporangiaceae</taxon>
        <taxon>Lapillicoccus</taxon>
    </lineage>
</organism>
<accession>A0A542DYB7</accession>
<dbReference type="Proteomes" id="UP000317893">
    <property type="component" value="Unassembled WGS sequence"/>
</dbReference>
<evidence type="ECO:0000313" key="4">
    <source>
        <dbReference type="Proteomes" id="UP000317893"/>
    </source>
</evidence>
<sequence length="673" mass="68742">MRPPSTEETAHYGWPGDDPPLLHRLVAELDAAARGVVALAAAVRAVLGALRSAWPVGPAGNAAVHDVQVTSRWVSGVAPRLTAAAGLIGDYAGELDRERRRLEDLDEAWAVLAPSEQVLAHLAFPPPPERSTEWERADTDLAVARRLSGFRTTTEVDAAYAALVRRVRLLRDDVAAELVRVGRGAARAGGPAGASSYGGALLLLGQEPDPLAAALARVGLAAVPTTAAGVRAFWATLTGSERARLLAGDPARWGATDGVPVRDRDLANRRLLQADLAAGAALLARAGLPGVGDPEQLDALLRGLTLEQRVRLAGAAGVAPPWSPLGAGTLLLPPDVLRALSVYGSALGTAGALGLAAGVPALLLLYAPRAFAHGSRTDGRVAVAYGDPDTASDVAVCVPGLESSAAKLDQVGQDAVRLQREAQAVDPTRSSAVVAWQGYDAPEWTSVVGQARARAGGDLLAVDVAALVATHAGGHADPDPHLTVVGHSYGSTTTGLALQHSGLAASVDDVVVIGSPGLGGTATTVEGLGVTPAHLYVGSASRDVIHLASGTTLGTDPLAPGVGAVRFAAESVHRDDPGLLDALGVADHSRYYDPGSESLWSLGAVAAGHGQDLAGEGMVVDGPGRARSWTDPPPFAPGLRGLPLPPGVPVPPPYDDPEARRAPTGGHVHRLPS</sequence>
<dbReference type="OrthoDB" id="3259161at2"/>
<feature type="domain" description="DUF1023" evidence="2">
    <location>
        <begin position="377"/>
        <end position="546"/>
    </location>
</feature>
<dbReference type="EMBL" id="VFMN01000001">
    <property type="protein sequence ID" value="TQJ08093.1"/>
    <property type="molecule type" value="Genomic_DNA"/>
</dbReference>
<gene>
    <name evidence="3" type="ORF">FB458_1175</name>
</gene>
<dbReference type="GO" id="GO:0016787">
    <property type="term" value="F:hydrolase activity"/>
    <property type="evidence" value="ECO:0007669"/>
    <property type="project" value="UniProtKB-KW"/>
</dbReference>
<dbReference type="RefSeq" id="WP_141847557.1">
    <property type="nucleotide sequence ID" value="NZ_BAAAPR010000002.1"/>
</dbReference>
<keyword evidence="4" id="KW-1185">Reference proteome</keyword>
<dbReference type="SUPFAM" id="SSF53474">
    <property type="entry name" value="alpha/beta-Hydrolases"/>
    <property type="match status" value="1"/>
</dbReference>
<feature type="region of interest" description="Disordered" evidence="1">
    <location>
        <begin position="621"/>
        <end position="673"/>
    </location>
</feature>
<dbReference type="InterPro" id="IPR029058">
    <property type="entry name" value="AB_hydrolase_fold"/>
</dbReference>
<dbReference type="InterPro" id="IPR010427">
    <property type="entry name" value="DUF1023"/>
</dbReference>
<dbReference type="AlphaFoldDB" id="A0A542DYB7"/>
<proteinExistence type="predicted"/>
<evidence type="ECO:0000259" key="2">
    <source>
        <dbReference type="Pfam" id="PF06259"/>
    </source>
</evidence>
<dbReference type="Gene3D" id="3.40.50.1820">
    <property type="entry name" value="alpha/beta hydrolase"/>
    <property type="match status" value="1"/>
</dbReference>
<evidence type="ECO:0000256" key="1">
    <source>
        <dbReference type="SAM" id="MobiDB-lite"/>
    </source>
</evidence>
<protein>
    <submittedName>
        <fullName evidence="3">Alpha/beta hydrolase family protein</fullName>
    </submittedName>
</protein>
<reference evidence="3 4" key="1">
    <citation type="submission" date="2019-06" db="EMBL/GenBank/DDBJ databases">
        <title>Sequencing the genomes of 1000 actinobacteria strains.</title>
        <authorList>
            <person name="Klenk H.-P."/>
        </authorList>
    </citation>
    <scope>NUCLEOTIDE SEQUENCE [LARGE SCALE GENOMIC DNA]</scope>
    <source>
        <strain evidence="3 4">DSM 18607</strain>
    </source>
</reference>
<comment type="caution">
    <text evidence="3">The sequence shown here is derived from an EMBL/GenBank/DDBJ whole genome shotgun (WGS) entry which is preliminary data.</text>
</comment>
<keyword evidence="3" id="KW-0378">Hydrolase</keyword>
<name>A0A542DYB7_9MICO</name>
<feature type="compositionally biased region" description="Pro residues" evidence="1">
    <location>
        <begin position="643"/>
        <end position="654"/>
    </location>
</feature>
<evidence type="ECO:0000313" key="3">
    <source>
        <dbReference type="EMBL" id="TQJ08093.1"/>
    </source>
</evidence>